<feature type="compositionally biased region" description="Low complexity" evidence="1">
    <location>
        <begin position="269"/>
        <end position="290"/>
    </location>
</feature>
<reference evidence="3" key="1">
    <citation type="submission" date="2022-11" db="UniProtKB">
        <authorList>
            <consortium name="WormBaseParasite"/>
        </authorList>
    </citation>
    <scope>IDENTIFICATION</scope>
</reference>
<evidence type="ECO:0000313" key="2">
    <source>
        <dbReference type="Proteomes" id="UP000887540"/>
    </source>
</evidence>
<feature type="region of interest" description="Disordered" evidence="1">
    <location>
        <begin position="225"/>
        <end position="291"/>
    </location>
</feature>
<organism evidence="2 3">
    <name type="scientific">Acrobeloides nanus</name>
    <dbReference type="NCBI Taxonomy" id="290746"/>
    <lineage>
        <taxon>Eukaryota</taxon>
        <taxon>Metazoa</taxon>
        <taxon>Ecdysozoa</taxon>
        <taxon>Nematoda</taxon>
        <taxon>Chromadorea</taxon>
        <taxon>Rhabditida</taxon>
        <taxon>Tylenchina</taxon>
        <taxon>Cephalobomorpha</taxon>
        <taxon>Cephaloboidea</taxon>
        <taxon>Cephalobidae</taxon>
        <taxon>Acrobeloides</taxon>
    </lineage>
</organism>
<evidence type="ECO:0000313" key="3">
    <source>
        <dbReference type="WBParaSite" id="ACRNAN_scaffold3940.g12050.t1"/>
    </source>
</evidence>
<feature type="region of interest" description="Disordered" evidence="1">
    <location>
        <begin position="168"/>
        <end position="213"/>
    </location>
</feature>
<proteinExistence type="predicted"/>
<accession>A0A914DUF2</accession>
<dbReference type="Proteomes" id="UP000887540">
    <property type="component" value="Unplaced"/>
</dbReference>
<dbReference type="AlphaFoldDB" id="A0A914DUF2"/>
<name>A0A914DUF2_9BILA</name>
<dbReference type="WBParaSite" id="ACRNAN_scaffold3940.g12050.t1">
    <property type="protein sequence ID" value="ACRNAN_scaffold3940.g12050.t1"/>
    <property type="gene ID" value="ACRNAN_scaffold3940.g12050"/>
</dbReference>
<keyword evidence="2" id="KW-1185">Reference proteome</keyword>
<feature type="compositionally biased region" description="Polar residues" evidence="1">
    <location>
        <begin position="168"/>
        <end position="188"/>
    </location>
</feature>
<evidence type="ECO:0000256" key="1">
    <source>
        <dbReference type="SAM" id="MobiDB-lite"/>
    </source>
</evidence>
<feature type="region of interest" description="Disordered" evidence="1">
    <location>
        <begin position="66"/>
        <end position="103"/>
    </location>
</feature>
<feature type="compositionally biased region" description="Polar residues" evidence="1">
    <location>
        <begin position="254"/>
        <end position="268"/>
    </location>
</feature>
<sequence>MSSSSYAHMNHNMNAMAQGMVNCNPMGNVAATNMHPMAAASMNGVNNSMSPQMMNPQWAQNPNSIEFQSGGYSNQLGQNYPMLHSQQNSSQNGMLGSPNSNNLTAQKKNILKRKNMMQPQPNQQFIMDQQQPPNKQPFMTSNHPEMIQNHYIQQNPSSMYQMGQQQNGAVQGSSPQFSSASPMNNHNHLSPYGGYDSANGVQPQWNKRPPSRGDIVRMELRHSVQARRATSPHPPNGMISANDLGMPRFPAPTNAISPSNMMLSPQRISQPSQDAQQTQQQQQQQQHSNQALRADPVYSGQILNAIPQNFPSESQKNFHLQQDMNNPMTQLSQFSSSTINTLPPISLEDCRAILECDFNDLCNDLGPPDFNLCNGQFDMDYDETRNLVQRILG</sequence>
<protein>
    <submittedName>
        <fullName evidence="3">Uncharacterized protein</fullName>
    </submittedName>
</protein>